<evidence type="ECO:0000313" key="1">
    <source>
        <dbReference type="EMBL" id="TMQ67891.1"/>
    </source>
</evidence>
<evidence type="ECO:0008006" key="3">
    <source>
        <dbReference type="Google" id="ProtNLM"/>
    </source>
</evidence>
<organism evidence="1 2">
    <name type="scientific">Eiseniibacteriota bacterium</name>
    <dbReference type="NCBI Taxonomy" id="2212470"/>
    <lineage>
        <taxon>Bacteria</taxon>
        <taxon>Candidatus Eiseniibacteriota</taxon>
    </lineage>
</organism>
<proteinExistence type="predicted"/>
<dbReference type="Proteomes" id="UP000319771">
    <property type="component" value="Unassembled WGS sequence"/>
</dbReference>
<gene>
    <name evidence="1" type="ORF">E6K81_16905</name>
</gene>
<protein>
    <recommendedName>
        <fullName evidence="3">TonB-dependent receptor</fullName>
    </recommendedName>
</protein>
<evidence type="ECO:0000313" key="2">
    <source>
        <dbReference type="Proteomes" id="UP000319771"/>
    </source>
</evidence>
<dbReference type="AlphaFoldDB" id="A0A538TWC4"/>
<comment type="caution">
    <text evidence="1">The sequence shown here is derived from an EMBL/GenBank/DDBJ whole genome shotgun (WGS) entry which is preliminary data.</text>
</comment>
<accession>A0A538TWC4</accession>
<dbReference type="EMBL" id="VBPB01000406">
    <property type="protein sequence ID" value="TMQ67891.1"/>
    <property type="molecule type" value="Genomic_DNA"/>
</dbReference>
<reference evidence="1 2" key="1">
    <citation type="journal article" date="2019" name="Nat. Microbiol.">
        <title>Mediterranean grassland soil C-N compound turnover is dependent on rainfall and depth, and is mediated by genomically divergent microorganisms.</title>
        <authorList>
            <person name="Diamond S."/>
            <person name="Andeer P.F."/>
            <person name="Li Z."/>
            <person name="Crits-Christoph A."/>
            <person name="Burstein D."/>
            <person name="Anantharaman K."/>
            <person name="Lane K.R."/>
            <person name="Thomas B.C."/>
            <person name="Pan C."/>
            <person name="Northen T.R."/>
            <person name="Banfield J.F."/>
        </authorList>
    </citation>
    <scope>NUCLEOTIDE SEQUENCE [LARGE SCALE GENOMIC DNA]</scope>
    <source>
        <strain evidence="1">WS_11</strain>
    </source>
</reference>
<sequence length="351" mass="38286">MAMLHGSADLVYDHQGGDRGDEKVFSDNLGMGMAQRSLGPGTLGLRAMLSLEPATIGKDGYPLLLQTGETANGLAPLIDRQHPHDLFMELAGSYRVSSGNRSLFVYGGLPGEPALGPPAFMHRFSGVNIPAAPITHHWLDSTHITFGVLTAGAVMDRVKVEASAFRGREPDQDRWNIESPKLDSHSFRLSVNPTDRWALQVSYGRLHSPEQLEPDVHQDRTTASAIYDGTFGDAGRWEGMVAWGRNRNRPGHLLDAFTAEAAATLGDRHVLFARAEQVGKDELFLAPEPRTGRVFHVGELTAGYRYDFRRRGHVGTGIGAAGTLSRVPRTLRDVYGNLPASILVFLHAALH</sequence>
<name>A0A538TWC4_UNCEI</name>